<dbReference type="Gene3D" id="3.40.50.850">
    <property type="entry name" value="Isochorismatase-like"/>
    <property type="match status" value="1"/>
</dbReference>
<dbReference type="RefSeq" id="WP_114744797.1">
    <property type="nucleotide sequence ID" value="NZ_QQAY01000002.1"/>
</dbReference>
<gene>
    <name evidence="4" type="ORF">DFR59_102139</name>
</gene>
<protein>
    <submittedName>
        <fullName evidence="4">Nicotinamidase-related amidase</fullName>
    </submittedName>
</protein>
<dbReference type="Pfam" id="PF00857">
    <property type="entry name" value="Isochorismatase"/>
    <property type="match status" value="1"/>
</dbReference>
<dbReference type="GO" id="GO:0016787">
    <property type="term" value="F:hydrolase activity"/>
    <property type="evidence" value="ECO:0007669"/>
    <property type="project" value="UniProtKB-KW"/>
</dbReference>
<evidence type="ECO:0000256" key="1">
    <source>
        <dbReference type="ARBA" id="ARBA00006336"/>
    </source>
</evidence>
<evidence type="ECO:0000259" key="3">
    <source>
        <dbReference type="Pfam" id="PF00857"/>
    </source>
</evidence>
<comment type="caution">
    <text evidence="4">The sequence shown here is derived from an EMBL/GenBank/DDBJ whole genome shotgun (WGS) entry which is preliminary data.</text>
</comment>
<dbReference type="EMBL" id="QQAY01000002">
    <property type="protein sequence ID" value="RDI45511.1"/>
    <property type="molecule type" value="Genomic_DNA"/>
</dbReference>
<comment type="similarity">
    <text evidence="1">Belongs to the isochorismatase family.</text>
</comment>
<dbReference type="InterPro" id="IPR050272">
    <property type="entry name" value="Isochorismatase-like_hydrls"/>
</dbReference>
<evidence type="ECO:0000313" key="4">
    <source>
        <dbReference type="EMBL" id="RDI45511.1"/>
    </source>
</evidence>
<dbReference type="PANTHER" id="PTHR43540:SF14">
    <property type="entry name" value="ISOCHORISMATASE"/>
    <property type="match status" value="1"/>
</dbReference>
<dbReference type="CDD" id="cd01014">
    <property type="entry name" value="nicotinamidase_related"/>
    <property type="match status" value="1"/>
</dbReference>
<name>A0A370GPR0_9BACI</name>
<dbReference type="SUPFAM" id="SSF52499">
    <property type="entry name" value="Isochorismatase-like hydrolases"/>
    <property type="match status" value="1"/>
</dbReference>
<accession>A0A370GPR0</accession>
<keyword evidence="2" id="KW-0378">Hydrolase</keyword>
<dbReference type="PANTHER" id="PTHR43540">
    <property type="entry name" value="PEROXYUREIDOACRYLATE/UREIDOACRYLATE AMIDOHYDROLASE-RELATED"/>
    <property type="match status" value="1"/>
</dbReference>
<reference evidence="4 5" key="1">
    <citation type="submission" date="2018-07" db="EMBL/GenBank/DDBJ databases">
        <title>Genomic Encyclopedia of Type Strains, Phase IV (KMG-IV): sequencing the most valuable type-strain genomes for metagenomic binning, comparative biology and taxonomic classification.</title>
        <authorList>
            <person name="Goeker M."/>
        </authorList>
    </citation>
    <scope>NUCLEOTIDE SEQUENCE [LARGE SCALE GENOMIC DNA]</scope>
    <source>
        <strain evidence="4 5">DSM 25281</strain>
    </source>
</reference>
<dbReference type="AlphaFoldDB" id="A0A370GPR0"/>
<feature type="domain" description="Isochorismatase-like" evidence="3">
    <location>
        <begin position="4"/>
        <end position="141"/>
    </location>
</feature>
<evidence type="ECO:0000313" key="5">
    <source>
        <dbReference type="Proteomes" id="UP000255326"/>
    </source>
</evidence>
<proteinExistence type="inferred from homology"/>
<dbReference type="InterPro" id="IPR036380">
    <property type="entry name" value="Isochorismatase-like_sf"/>
</dbReference>
<dbReference type="InterPro" id="IPR000868">
    <property type="entry name" value="Isochorismatase-like_dom"/>
</dbReference>
<keyword evidence="5" id="KW-1185">Reference proteome</keyword>
<dbReference type="Proteomes" id="UP000255326">
    <property type="component" value="Unassembled WGS sequence"/>
</dbReference>
<sequence length="174" mass="19602">MKNTALIIIDVQNAMFQESNPVYNGEHLLEQLQNVLYKARSSGCHVFYVQHNGKEGHPLASGSKGWGIHPAITPQEQDIVIQKNTPDSFHNTNLNVELKKKKIEHLILTGIQSEVCVDTTCRRAFSMNYEVTLVSDAHSTWPGSGLSAQQIIDHHNQTLRWFAQVVALNEIEFI</sequence>
<evidence type="ECO:0000256" key="2">
    <source>
        <dbReference type="ARBA" id="ARBA00022801"/>
    </source>
</evidence>
<organism evidence="4 5">
    <name type="scientific">Falsibacillus pallidus</name>
    <dbReference type="NCBI Taxonomy" id="493781"/>
    <lineage>
        <taxon>Bacteria</taxon>
        <taxon>Bacillati</taxon>
        <taxon>Bacillota</taxon>
        <taxon>Bacilli</taxon>
        <taxon>Bacillales</taxon>
        <taxon>Bacillaceae</taxon>
        <taxon>Falsibacillus</taxon>
    </lineage>
</organism>
<dbReference type="OrthoDB" id="9785724at2"/>